<protein>
    <recommendedName>
        <fullName evidence="1">GAG-pre-integrase domain-containing protein</fullName>
    </recommendedName>
</protein>
<sequence>MKRPNGNLVHTYKAQKDRQSRKLIGTGERWDGLYYFKQDSRQCVAVNGVDLPSDLWHKRLGHPSENLIKSLSSVDSSVVSPCDICFRAKQTCEVFPLSDNKASRIFYLSHIDVWGPCLIVSTCGAKSFLTIVDDF</sequence>
<dbReference type="InterPro" id="IPR025724">
    <property type="entry name" value="GAG-pre-integrase_dom"/>
</dbReference>
<keyword evidence="3" id="KW-1185">Reference proteome</keyword>
<dbReference type="PANTHER" id="PTHR42648:SF31">
    <property type="entry name" value="RNA-DIRECTED DNA POLYMERASE"/>
    <property type="match status" value="1"/>
</dbReference>
<dbReference type="Proteomes" id="UP001152523">
    <property type="component" value="Unassembled WGS sequence"/>
</dbReference>
<proteinExistence type="predicted"/>
<dbReference type="AlphaFoldDB" id="A0AAV0CKQ2"/>
<comment type="caution">
    <text evidence="2">The sequence shown here is derived from an EMBL/GenBank/DDBJ whole genome shotgun (WGS) entry which is preliminary data.</text>
</comment>
<name>A0AAV0CKQ2_9ASTE</name>
<evidence type="ECO:0000313" key="2">
    <source>
        <dbReference type="EMBL" id="CAH9076582.1"/>
    </source>
</evidence>
<evidence type="ECO:0000259" key="1">
    <source>
        <dbReference type="Pfam" id="PF13976"/>
    </source>
</evidence>
<dbReference type="InterPro" id="IPR039537">
    <property type="entry name" value="Retrotran_Ty1/copia-like"/>
</dbReference>
<feature type="domain" description="GAG-pre-integrase" evidence="1">
    <location>
        <begin position="32"/>
        <end position="90"/>
    </location>
</feature>
<organism evidence="2 3">
    <name type="scientific">Cuscuta epithymum</name>
    <dbReference type="NCBI Taxonomy" id="186058"/>
    <lineage>
        <taxon>Eukaryota</taxon>
        <taxon>Viridiplantae</taxon>
        <taxon>Streptophyta</taxon>
        <taxon>Embryophyta</taxon>
        <taxon>Tracheophyta</taxon>
        <taxon>Spermatophyta</taxon>
        <taxon>Magnoliopsida</taxon>
        <taxon>eudicotyledons</taxon>
        <taxon>Gunneridae</taxon>
        <taxon>Pentapetalae</taxon>
        <taxon>asterids</taxon>
        <taxon>lamiids</taxon>
        <taxon>Solanales</taxon>
        <taxon>Convolvulaceae</taxon>
        <taxon>Cuscuteae</taxon>
        <taxon>Cuscuta</taxon>
        <taxon>Cuscuta subgen. Cuscuta</taxon>
    </lineage>
</organism>
<reference evidence="2" key="1">
    <citation type="submission" date="2022-07" db="EMBL/GenBank/DDBJ databases">
        <authorList>
            <person name="Macas J."/>
            <person name="Novak P."/>
            <person name="Neumann P."/>
        </authorList>
    </citation>
    <scope>NUCLEOTIDE SEQUENCE</scope>
</reference>
<dbReference type="Pfam" id="PF13976">
    <property type="entry name" value="gag_pre-integrs"/>
    <property type="match status" value="1"/>
</dbReference>
<gene>
    <name evidence="2" type="ORF">CEPIT_LOCUS5949</name>
</gene>
<feature type="non-terminal residue" evidence="2">
    <location>
        <position position="135"/>
    </location>
</feature>
<evidence type="ECO:0000313" key="3">
    <source>
        <dbReference type="Proteomes" id="UP001152523"/>
    </source>
</evidence>
<dbReference type="PANTHER" id="PTHR42648">
    <property type="entry name" value="TRANSPOSASE, PUTATIVE-RELATED"/>
    <property type="match status" value="1"/>
</dbReference>
<accession>A0AAV0CKQ2</accession>
<dbReference type="EMBL" id="CAMAPF010000030">
    <property type="protein sequence ID" value="CAH9076582.1"/>
    <property type="molecule type" value="Genomic_DNA"/>
</dbReference>